<dbReference type="InterPro" id="IPR007219">
    <property type="entry name" value="XnlR_reg_dom"/>
</dbReference>
<evidence type="ECO:0000256" key="12">
    <source>
        <dbReference type="SAM" id="Phobius"/>
    </source>
</evidence>
<dbReference type="PANTHER" id="PTHR43172:SF2">
    <property type="entry name" value="ADENYLOSUCCINATE LYASE C-TERMINAL DOMAIN-CONTAINING PROTEIN"/>
    <property type="match status" value="1"/>
</dbReference>
<evidence type="ECO:0000256" key="8">
    <source>
        <dbReference type="ARBA" id="ARBA00023163"/>
    </source>
</evidence>
<dbReference type="OrthoDB" id="10001928at2759"/>
<dbReference type="VEuPathDB" id="FungiDB:AO090103000467"/>
<comment type="similarity">
    <text evidence="10">Belongs to the class-II fumarase/aspartase family.</text>
</comment>
<dbReference type="PRINTS" id="PR00145">
    <property type="entry name" value="ARGSUCLYASE"/>
</dbReference>
<evidence type="ECO:0000256" key="10">
    <source>
        <dbReference type="ARBA" id="ARBA00034772"/>
    </source>
</evidence>
<dbReference type="VEuPathDB" id="FungiDB:AO090113000139"/>
<evidence type="ECO:0000313" key="15">
    <source>
        <dbReference type="Proteomes" id="UP000190312"/>
    </source>
</evidence>
<proteinExistence type="inferred from homology"/>
<dbReference type="Pfam" id="PF00083">
    <property type="entry name" value="Sugar_tr"/>
    <property type="match status" value="1"/>
</dbReference>
<sequence>MSISALDSRIFRNLFGTEEVREIFTDEAYAKFLVQTEAALARAESKVNAIPADVGDAITSVLGNIELDFDRLSRETEIVGYPVLPLVMQLVENTPEDLAKYIHWGATTQDVMDNASMLQIKRGLDLVKRDLNKFIDILQVMAEKYRDTPMAGRTHLQHALPCTFGYKCAVYLSSILRHRDRLRQIERRCLLVQFGGAAGTLASLGSDRTGILVRAQLAKELELEDPMITWHVARDNIAEVLNFLALIGGTLGKIALDIIVMSSNELDEVAEPFVPHRGASSTMPQKRNPISSEIILATSKLLRANASLGLDAMVVDFERASGPWHLEWVAIPESFTYAVGALYQTTFALSGLCVKEESMEKNLHSTRGLIVGEAVMMGLAPFVGRQRAHDVVYEACKSAIEHDRVLLDVLKENTEVSEHFNEAKLTQLCDPLSYLGSGQLMVDDVLKRVAEGKAGLKAIFSELILFRSAEILYQLLLIVCPAFILFGYNQSNLGGLVSVTDFTNHFPRIDTVHTEGEQKSSNATIQGVVVATFTLGALFGCLPCSYTSDRFGRRIVILAGAILTVVGEVLEASSFQLAQLIIGRVILGAGVGMLSGTVPTWQSECSSSSNRGKHVVLDGLFISIGYILQAWINLGFYQVKTGSASWRAPIAIPIFFSLLLSLAILAMPESPRWLSQQGRMQEARSTLAALKGLSDDDASIIDELSAIERSLEQSGRTAASLGDMLKMGQDRLLYRFCLCILLQFYQQMSGGNLISVYSTVIFQEGLRMDSETSRILSGGTLTWKLLSCFAGFFAIDRFGRRFVLMVSGTGMATCMMGLAVATSFPHSNFGAQVASVFFIFLFNFFIPIGFLGANFLYCTEVAPTKLRVAMSSISTANHWLWNFAVTMITPVAINTIGYQYYIVFTCIGFCIPISVYFFYPEVNQLFPVFGGIPSVFSTVRYARENPHLALEHDLEHEKGEIRHEENVYIEPTEELIQQLRQELESARAQLQLFSAREKGLQETIVSQNKEIEHLRELLTASRPGGYTQHGGERAGNGSVVAHLGRLVLGDGNSEFFAGSTTGVHFVLSAQQLYQTTFSSQEHFPECLFRLHILRHKELPVALEQNISIASCLENGQLTSSNIFEPLRNHLRNVGVVAVRKAFDKYQQCWGILYPVLLSKQFLDTFDATINDVWTTPLEPHLRIPFLLQVYALMALDNVDSSTAATEIVPLPYHLDTILSNLLGQMPCRGDISSLQGLILYLLYLQMTSQHSLAIRTCGMIVRLAQSLGLHRHTRRFKHTPGESELRRRLWWSVYVLDVQSSILYGLPRNIQAADTDTDLPTNTDYDDMHSDQLSYPLPGETTHIEPFLQYVNLAQILSRCLEQMYTTTNRRGGVDKIHRLQRELDVWKQDVQSSLPNIARTSELIQMILHNIENTTTAYKSVGLHDFISLWLFILGELATMLIHRPALTFGQQEPQFADSLRACKEATTHLILAFELASDASFVPGIWPSGHHLIFQSGLMLLYDRWFQNPIQSPGISSEPDTLPKFIHIAITLLSRSAAYLDERVGSGRLRSPSTTDTIESLRQTSSYLHYLCTRTLGGQGELCSWIQLSGDRMESPIPQATPTIADNHSLAGPRQPTPLPDYSSSLWAPLSIEEINQMKIFELTDPLLIPWDS</sequence>
<dbReference type="eggNOG" id="KOG0254">
    <property type="taxonomic scope" value="Eukaryota"/>
</dbReference>
<dbReference type="PRINTS" id="PR00149">
    <property type="entry name" value="FUMRATELYASE"/>
</dbReference>
<feature type="transmembrane region" description="Helical" evidence="12">
    <location>
        <begin position="802"/>
        <end position="824"/>
    </location>
</feature>
<dbReference type="CDD" id="cd12148">
    <property type="entry name" value="fungal_TF_MHR"/>
    <property type="match status" value="1"/>
</dbReference>
<dbReference type="SUPFAM" id="SSF103473">
    <property type="entry name" value="MFS general substrate transporter"/>
    <property type="match status" value="1"/>
</dbReference>
<dbReference type="InterPro" id="IPR000362">
    <property type="entry name" value="Fumarate_lyase_fam"/>
</dbReference>
<evidence type="ECO:0000256" key="3">
    <source>
        <dbReference type="ARBA" id="ARBA00022448"/>
    </source>
</evidence>
<organism evidence="14 15">
    <name type="scientific">Aspergillus oryzae</name>
    <name type="common">Yellow koji mold</name>
    <dbReference type="NCBI Taxonomy" id="5062"/>
    <lineage>
        <taxon>Eukaryota</taxon>
        <taxon>Fungi</taxon>
        <taxon>Dikarya</taxon>
        <taxon>Ascomycota</taxon>
        <taxon>Pezizomycotina</taxon>
        <taxon>Eurotiomycetes</taxon>
        <taxon>Eurotiomycetidae</taxon>
        <taxon>Eurotiales</taxon>
        <taxon>Aspergillaceae</taxon>
        <taxon>Aspergillus</taxon>
        <taxon>Aspergillus subgen. Circumdati</taxon>
    </lineage>
</organism>
<keyword evidence="6" id="KW-0805">Transcription regulation</keyword>
<dbReference type="InterPro" id="IPR020846">
    <property type="entry name" value="MFS_dom"/>
</dbReference>
<keyword evidence="14" id="KW-0762">Sugar transport</keyword>
<dbReference type="InterPro" id="IPR008948">
    <property type="entry name" value="L-Aspartase-like"/>
</dbReference>
<evidence type="ECO:0000259" key="13">
    <source>
        <dbReference type="PROSITE" id="PS50850"/>
    </source>
</evidence>
<comment type="subcellular location">
    <subcellularLocation>
        <location evidence="1">Membrane</location>
        <topology evidence="1">Multi-pass membrane protein</topology>
    </subcellularLocation>
</comment>
<feature type="transmembrane region" description="Helical" evidence="12">
    <location>
        <begin position="900"/>
        <end position="919"/>
    </location>
</feature>
<feature type="domain" description="Major facilitator superfamily (MFS) profile" evidence="13">
    <location>
        <begin position="475"/>
        <end position="923"/>
    </location>
</feature>
<dbReference type="InterPro" id="IPR005829">
    <property type="entry name" value="Sugar_transporter_CS"/>
</dbReference>
<dbReference type="Gene3D" id="1.20.1250.20">
    <property type="entry name" value="MFS general substrate transporter like domains"/>
    <property type="match status" value="1"/>
</dbReference>
<feature type="coiled-coil region" evidence="11">
    <location>
        <begin position="969"/>
        <end position="996"/>
    </location>
</feature>
<evidence type="ECO:0000256" key="2">
    <source>
        <dbReference type="ARBA" id="ARBA00010992"/>
    </source>
</evidence>
<dbReference type="Pfam" id="PF04082">
    <property type="entry name" value="Fungal_trans"/>
    <property type="match status" value="1"/>
</dbReference>
<evidence type="ECO:0000313" key="14">
    <source>
        <dbReference type="EMBL" id="OOO08265.1"/>
    </source>
</evidence>
<dbReference type="PROSITE" id="PS50850">
    <property type="entry name" value="MFS"/>
    <property type="match status" value="1"/>
</dbReference>
<evidence type="ECO:0000256" key="1">
    <source>
        <dbReference type="ARBA" id="ARBA00004141"/>
    </source>
</evidence>
<keyword evidence="4 12" id="KW-0812">Transmembrane</keyword>
<keyword evidence="5 12" id="KW-1133">Transmembrane helix</keyword>
<dbReference type="GO" id="GO:0022857">
    <property type="term" value="F:transmembrane transporter activity"/>
    <property type="evidence" value="ECO:0007669"/>
    <property type="project" value="InterPro"/>
</dbReference>
<dbReference type="InterPro" id="IPR022761">
    <property type="entry name" value="Fumarate_lyase_N"/>
</dbReference>
<accession>A0A1S9DGR0</accession>
<dbReference type="PANTHER" id="PTHR43172">
    <property type="entry name" value="ADENYLOSUCCINATE LYASE"/>
    <property type="match status" value="1"/>
</dbReference>
<evidence type="ECO:0000256" key="11">
    <source>
        <dbReference type="SAM" id="Coils"/>
    </source>
</evidence>
<dbReference type="CDD" id="cd01597">
    <property type="entry name" value="pCLME"/>
    <property type="match status" value="1"/>
</dbReference>
<reference evidence="14 15" key="1">
    <citation type="submission" date="2016-10" db="EMBL/GenBank/DDBJ databases">
        <title>Genome sequencing of Aspergillus oryzae BCC7051.</title>
        <authorList>
            <person name="Thammarongtham C."/>
            <person name="Vorapreeda T."/>
            <person name="Nookaew I."/>
            <person name="Srisuk T."/>
            <person name="Land M."/>
            <person name="Jeennor S."/>
            <person name="Laoteng K."/>
        </authorList>
    </citation>
    <scope>NUCLEOTIDE SEQUENCE [LARGE SCALE GENOMIC DNA]</scope>
    <source>
        <strain evidence="14 15">BCC7051</strain>
    </source>
</reference>
<dbReference type="SUPFAM" id="SSF48557">
    <property type="entry name" value="L-aspartase-like"/>
    <property type="match status" value="1"/>
</dbReference>
<dbReference type="GO" id="GO:0016020">
    <property type="term" value="C:membrane"/>
    <property type="evidence" value="ECO:0007669"/>
    <property type="project" value="UniProtKB-SubCell"/>
</dbReference>
<feature type="transmembrane region" description="Helical" evidence="12">
    <location>
        <begin position="555"/>
        <end position="575"/>
    </location>
</feature>
<evidence type="ECO:0000256" key="6">
    <source>
        <dbReference type="ARBA" id="ARBA00023015"/>
    </source>
</evidence>
<dbReference type="InterPro" id="IPR003663">
    <property type="entry name" value="Sugar/inositol_transpt"/>
</dbReference>
<keyword evidence="11" id="KW-0175">Coiled coil</keyword>
<feature type="transmembrane region" description="Helical" evidence="12">
    <location>
        <begin position="615"/>
        <end position="634"/>
    </location>
</feature>
<dbReference type="Pfam" id="PF00206">
    <property type="entry name" value="Lyase_1"/>
    <property type="match status" value="1"/>
</dbReference>
<evidence type="ECO:0000256" key="4">
    <source>
        <dbReference type="ARBA" id="ARBA00022692"/>
    </source>
</evidence>
<dbReference type="Pfam" id="PF10397">
    <property type="entry name" value="ADSL_C"/>
    <property type="match status" value="1"/>
</dbReference>
<dbReference type="InterPro" id="IPR036259">
    <property type="entry name" value="MFS_trans_sf"/>
</dbReference>
<protein>
    <submittedName>
        <fullName evidence="14">Sugar transporter</fullName>
    </submittedName>
</protein>
<dbReference type="Proteomes" id="UP000190312">
    <property type="component" value="Unassembled WGS sequence"/>
</dbReference>
<feature type="transmembrane region" description="Helical" evidence="12">
    <location>
        <begin position="775"/>
        <end position="795"/>
    </location>
</feature>
<dbReference type="GO" id="GO:0003677">
    <property type="term" value="F:DNA binding"/>
    <property type="evidence" value="ECO:0007669"/>
    <property type="project" value="InterPro"/>
</dbReference>
<feature type="transmembrane region" description="Helical" evidence="12">
    <location>
        <begin position="581"/>
        <end position="603"/>
    </location>
</feature>
<feature type="transmembrane region" description="Helical" evidence="12">
    <location>
        <begin position="646"/>
        <end position="667"/>
    </location>
</feature>
<dbReference type="GO" id="GO:0003824">
    <property type="term" value="F:catalytic activity"/>
    <property type="evidence" value="ECO:0007669"/>
    <property type="project" value="InterPro"/>
</dbReference>
<evidence type="ECO:0000256" key="9">
    <source>
        <dbReference type="ARBA" id="ARBA00023242"/>
    </source>
</evidence>
<dbReference type="EMBL" id="MKZY01000006">
    <property type="protein sequence ID" value="OOO08265.1"/>
    <property type="molecule type" value="Genomic_DNA"/>
</dbReference>
<comment type="similarity">
    <text evidence="2">Belongs to the major facilitator superfamily. Sugar transporter (TC 2.A.1.1) family.</text>
</comment>
<feature type="transmembrane region" description="Helical" evidence="12">
    <location>
        <begin position="523"/>
        <end position="543"/>
    </location>
</feature>
<keyword evidence="3" id="KW-0813">Transport</keyword>
<keyword evidence="7 12" id="KW-0472">Membrane</keyword>
<feature type="transmembrane region" description="Helical" evidence="12">
    <location>
        <begin position="836"/>
        <end position="857"/>
    </location>
</feature>
<keyword evidence="9" id="KW-0539">Nucleus</keyword>
<gene>
    <name evidence="14" type="ORF">OAory_01047650</name>
</gene>
<evidence type="ECO:0000256" key="5">
    <source>
        <dbReference type="ARBA" id="ARBA00022989"/>
    </source>
</evidence>
<feature type="transmembrane region" description="Helical" evidence="12">
    <location>
        <begin position="471"/>
        <end position="488"/>
    </location>
</feature>
<dbReference type="PROSITE" id="PS00216">
    <property type="entry name" value="SUGAR_TRANSPORT_1"/>
    <property type="match status" value="1"/>
</dbReference>
<dbReference type="InterPro" id="IPR005828">
    <property type="entry name" value="MFS_sugar_transport-like"/>
</dbReference>
<dbReference type="Gene3D" id="1.10.40.30">
    <property type="entry name" value="Fumarase/aspartase (C-terminal domain)"/>
    <property type="match status" value="1"/>
</dbReference>
<dbReference type="NCBIfam" id="TIGR00879">
    <property type="entry name" value="SP"/>
    <property type="match status" value="1"/>
</dbReference>
<dbReference type="InterPro" id="IPR019468">
    <property type="entry name" value="AdenyloSucc_lyase_C"/>
</dbReference>
<keyword evidence="8" id="KW-0804">Transcription</keyword>
<name>A0A1S9DGR0_ASPOZ</name>
<evidence type="ECO:0000256" key="7">
    <source>
        <dbReference type="ARBA" id="ARBA00023136"/>
    </source>
</evidence>
<dbReference type="GO" id="GO:0008270">
    <property type="term" value="F:zinc ion binding"/>
    <property type="evidence" value="ECO:0007669"/>
    <property type="project" value="InterPro"/>
</dbReference>
<dbReference type="VEuPathDB" id="FungiDB:AO090701000997"/>
<dbReference type="GO" id="GO:0006351">
    <property type="term" value="P:DNA-templated transcription"/>
    <property type="evidence" value="ECO:0007669"/>
    <property type="project" value="InterPro"/>
</dbReference>
<dbReference type="SMART" id="SM00906">
    <property type="entry name" value="Fungal_trans"/>
    <property type="match status" value="1"/>
</dbReference>
<dbReference type="SMART" id="SM00998">
    <property type="entry name" value="ADSL_C"/>
    <property type="match status" value="1"/>
</dbReference>
<dbReference type="Gene3D" id="1.20.200.10">
    <property type="entry name" value="Fumarase/aspartase (Central domain)"/>
    <property type="match status" value="1"/>
</dbReference>
<comment type="caution">
    <text evidence="14">The sequence shown here is derived from an EMBL/GenBank/DDBJ whole genome shotgun (WGS) entry which is preliminary data.</text>
</comment>